<dbReference type="SUPFAM" id="SSF46894">
    <property type="entry name" value="C-terminal effector domain of the bipartite response regulators"/>
    <property type="match status" value="1"/>
</dbReference>
<feature type="transmembrane region" description="Helical" evidence="5">
    <location>
        <begin position="274"/>
        <end position="295"/>
    </location>
</feature>
<feature type="transmembrane region" description="Helical" evidence="5">
    <location>
        <begin position="156"/>
        <end position="173"/>
    </location>
</feature>
<protein>
    <submittedName>
        <fullName evidence="7">Helix-turn-helix transcriptional regulator</fullName>
    </submittedName>
</protein>
<dbReference type="PANTHER" id="PTHR44688">
    <property type="entry name" value="DNA-BINDING TRANSCRIPTIONAL ACTIVATOR DEVR_DOSR"/>
    <property type="match status" value="1"/>
</dbReference>
<feature type="transmembrane region" description="Helical" evidence="5">
    <location>
        <begin position="334"/>
        <end position="354"/>
    </location>
</feature>
<dbReference type="InterPro" id="IPR000792">
    <property type="entry name" value="Tscrpt_reg_LuxR_C"/>
</dbReference>
<reference evidence="7 8" key="1">
    <citation type="submission" date="2020-08" db="EMBL/GenBank/DDBJ databases">
        <title>Genome public.</title>
        <authorList>
            <person name="Liu C."/>
            <person name="Sun Q."/>
        </authorList>
    </citation>
    <scope>NUCLEOTIDE SEQUENCE [LARGE SCALE GENOMIC DNA]</scope>
    <source>
        <strain evidence="7 8">NSJ-70</strain>
    </source>
</reference>
<keyword evidence="5" id="KW-1133">Transmembrane helix</keyword>
<feature type="transmembrane region" description="Helical" evidence="5">
    <location>
        <begin position="130"/>
        <end position="150"/>
    </location>
</feature>
<accession>A0ABR7BMH5</accession>
<dbReference type="PROSITE" id="PS50043">
    <property type="entry name" value="HTH_LUXR_2"/>
    <property type="match status" value="1"/>
</dbReference>
<dbReference type="InterPro" id="IPR016032">
    <property type="entry name" value="Sig_transdc_resp-reg_C-effctor"/>
</dbReference>
<keyword evidence="8" id="KW-1185">Reference proteome</keyword>
<dbReference type="Proteomes" id="UP000622448">
    <property type="component" value="Unassembled WGS sequence"/>
</dbReference>
<feature type="transmembrane region" description="Helical" evidence="5">
    <location>
        <begin position="71"/>
        <end position="91"/>
    </location>
</feature>
<dbReference type="EMBL" id="JACOOA010000001">
    <property type="protein sequence ID" value="MBC5582809.1"/>
    <property type="molecule type" value="Genomic_DNA"/>
</dbReference>
<dbReference type="PRINTS" id="PR00038">
    <property type="entry name" value="HTHLUXR"/>
</dbReference>
<evidence type="ECO:0000256" key="1">
    <source>
        <dbReference type="ARBA" id="ARBA00023015"/>
    </source>
</evidence>
<gene>
    <name evidence="7" type="ORF">H8S61_01155</name>
</gene>
<dbReference type="PANTHER" id="PTHR44688:SF16">
    <property type="entry name" value="DNA-BINDING TRANSCRIPTIONAL ACTIVATOR DEVR_DOSR"/>
    <property type="match status" value="1"/>
</dbReference>
<dbReference type="SMART" id="SM00421">
    <property type="entry name" value="HTH_LUXR"/>
    <property type="match status" value="1"/>
</dbReference>
<evidence type="ECO:0000256" key="2">
    <source>
        <dbReference type="ARBA" id="ARBA00023125"/>
    </source>
</evidence>
<name>A0ABR7BMH5_9ACTN</name>
<organism evidence="7 8">
    <name type="scientific">Eggerthella hominis</name>
    <dbReference type="NCBI Taxonomy" id="2763043"/>
    <lineage>
        <taxon>Bacteria</taxon>
        <taxon>Bacillati</taxon>
        <taxon>Actinomycetota</taxon>
        <taxon>Coriobacteriia</taxon>
        <taxon>Eggerthellales</taxon>
        <taxon>Eggerthellaceae</taxon>
        <taxon>Eggerthella</taxon>
    </lineage>
</organism>
<keyword evidence="5" id="KW-0472">Membrane</keyword>
<feature type="domain" description="HTH luxR-type" evidence="6">
    <location>
        <begin position="407"/>
        <end position="472"/>
    </location>
</feature>
<keyword evidence="5" id="KW-0812">Transmembrane</keyword>
<proteinExistence type="predicted"/>
<feature type="transmembrane region" description="Helical" evidence="5">
    <location>
        <begin position="307"/>
        <end position="325"/>
    </location>
</feature>
<feature type="region of interest" description="Disordered" evidence="4">
    <location>
        <begin position="179"/>
        <end position="200"/>
    </location>
</feature>
<evidence type="ECO:0000259" key="6">
    <source>
        <dbReference type="PROSITE" id="PS50043"/>
    </source>
</evidence>
<dbReference type="Pfam" id="PF00196">
    <property type="entry name" value="GerE"/>
    <property type="match status" value="1"/>
</dbReference>
<dbReference type="RefSeq" id="WP_186937657.1">
    <property type="nucleotide sequence ID" value="NZ_JACOOA010000001.1"/>
</dbReference>
<keyword evidence="2" id="KW-0238">DNA-binding</keyword>
<keyword evidence="1" id="KW-0805">Transcription regulation</keyword>
<keyword evidence="3" id="KW-0804">Transcription</keyword>
<evidence type="ECO:0000313" key="7">
    <source>
        <dbReference type="EMBL" id="MBC5582809.1"/>
    </source>
</evidence>
<evidence type="ECO:0000256" key="5">
    <source>
        <dbReference type="SAM" id="Phobius"/>
    </source>
</evidence>
<feature type="transmembrane region" description="Helical" evidence="5">
    <location>
        <begin position="97"/>
        <end position="118"/>
    </location>
</feature>
<evidence type="ECO:0000313" key="8">
    <source>
        <dbReference type="Proteomes" id="UP000622448"/>
    </source>
</evidence>
<feature type="transmembrane region" description="Helical" evidence="5">
    <location>
        <begin position="243"/>
        <end position="262"/>
    </location>
</feature>
<sequence>MRISWRDFGFGLQWAWICLSLHSSVLYANASDPLQDVGLASFAQPCVSVVSLLALALLFRRGRIGESRVACGIAAAGGALGTVAVFAGSTVGSAAGLALFLAGVALSTVANSIVFIMWSERYSEYPTQEAMRYVSLSIALGVGLAMALGALPLPHVAALAVAAALPCLSLAALPRKRAEGEGPEAGAPTTAGSPADAPPTIGKRGCPLPLTFMAGLVIYGAVFGLMSGLFFSDADGFLDTSGVGLAFTGATALAFALGSFAFPKHLRFETLAKMVLPLLAAGFILLPVGNDSLAYGLMKAGETMFDMVLWIVMLDIAAASTRYSAAAVFSWGRLIVQAGRAVGFVLVSTIAAAFSVDGMFLAAVALVVVYVLILASSFAFDGSFFRVRKGGLSRGALKADARARCTSMRQRYGLSPREMDVLELIAQGRSGPVIAKQLVIAESTVKTHTHNIYRKVGVATRQELLDVVDGADVSDENPNA</sequence>
<feature type="transmembrane region" description="Helical" evidence="5">
    <location>
        <begin position="360"/>
        <end position="380"/>
    </location>
</feature>
<evidence type="ECO:0000256" key="3">
    <source>
        <dbReference type="ARBA" id="ARBA00023163"/>
    </source>
</evidence>
<feature type="transmembrane region" description="Helical" evidence="5">
    <location>
        <begin position="210"/>
        <end position="231"/>
    </location>
</feature>
<dbReference type="CDD" id="cd06170">
    <property type="entry name" value="LuxR_C_like"/>
    <property type="match status" value="1"/>
</dbReference>
<dbReference type="InterPro" id="IPR036388">
    <property type="entry name" value="WH-like_DNA-bd_sf"/>
</dbReference>
<comment type="caution">
    <text evidence="7">The sequence shown here is derived from an EMBL/GenBank/DDBJ whole genome shotgun (WGS) entry which is preliminary data.</text>
</comment>
<evidence type="ECO:0000256" key="4">
    <source>
        <dbReference type="SAM" id="MobiDB-lite"/>
    </source>
</evidence>
<dbReference type="Gene3D" id="1.10.10.10">
    <property type="entry name" value="Winged helix-like DNA-binding domain superfamily/Winged helix DNA-binding domain"/>
    <property type="match status" value="1"/>
</dbReference>
<feature type="transmembrane region" description="Helical" evidence="5">
    <location>
        <begin position="38"/>
        <end position="59"/>
    </location>
</feature>